<evidence type="ECO:0000313" key="3">
    <source>
        <dbReference type="Proteomes" id="UP000001699"/>
    </source>
</evidence>
<gene>
    <name evidence="2" type="ORF">AFUB_049210</name>
</gene>
<protein>
    <submittedName>
        <fullName evidence="2">Uncharacterized protein</fullName>
    </submittedName>
</protein>
<sequence>MDQTEHKPADEEVTRLRWQGDDEELGNQTRATRPELIRTASAASSSHVSVHSRHRRTIVDPSVSLPIHYRTMYL</sequence>
<reference evidence="2 3" key="1">
    <citation type="journal article" date="2008" name="PLoS Genet.">
        <title>Genomic islands in the pathogenic filamentous fungus Aspergillus fumigatus.</title>
        <authorList>
            <person name="Fedorova N.D."/>
            <person name="Khaldi N."/>
            <person name="Joardar V.S."/>
            <person name="Maiti R."/>
            <person name="Amedeo P."/>
            <person name="Anderson M.J."/>
            <person name="Crabtree J."/>
            <person name="Silva J.C."/>
            <person name="Badger J.H."/>
            <person name="Albarraq A."/>
            <person name="Angiuoli S."/>
            <person name="Bussey H."/>
            <person name="Bowyer P."/>
            <person name="Cotty P.J."/>
            <person name="Dyer P.S."/>
            <person name="Egan A."/>
            <person name="Galens K."/>
            <person name="Fraser-Liggett C.M."/>
            <person name="Haas B.J."/>
            <person name="Inman J.M."/>
            <person name="Kent R."/>
            <person name="Lemieux S."/>
            <person name="Malavazi I."/>
            <person name="Orvis J."/>
            <person name="Roemer T."/>
            <person name="Ronning C.M."/>
            <person name="Sundaram J.P."/>
            <person name="Sutton G."/>
            <person name="Turner G."/>
            <person name="Venter J.C."/>
            <person name="White O.R."/>
            <person name="Whitty B.R."/>
            <person name="Youngman P."/>
            <person name="Wolfe K.H."/>
            <person name="Goldman G.H."/>
            <person name="Wortman J.R."/>
            <person name="Jiang B."/>
            <person name="Denning D.W."/>
            <person name="Nierman W.C."/>
        </authorList>
    </citation>
    <scope>NUCLEOTIDE SEQUENCE [LARGE SCALE GENOMIC DNA]</scope>
    <source>
        <strain evidence="3">CBS 144.89 / FGSC A1163 / CEA10</strain>
    </source>
</reference>
<accession>B0Y1A2</accession>
<dbReference type="EMBL" id="DS499597">
    <property type="protein sequence ID" value="EDP50920.1"/>
    <property type="molecule type" value="Genomic_DNA"/>
</dbReference>
<dbReference type="Proteomes" id="UP000001699">
    <property type="component" value="Unassembled WGS sequence"/>
</dbReference>
<dbReference type="VEuPathDB" id="FungiDB:AFUB_049210"/>
<organism evidence="2 3">
    <name type="scientific">Aspergillus fumigatus (strain CBS 144.89 / FGSC A1163 / CEA10)</name>
    <name type="common">Neosartorya fumigata</name>
    <dbReference type="NCBI Taxonomy" id="451804"/>
    <lineage>
        <taxon>Eukaryota</taxon>
        <taxon>Fungi</taxon>
        <taxon>Dikarya</taxon>
        <taxon>Ascomycota</taxon>
        <taxon>Pezizomycotina</taxon>
        <taxon>Eurotiomycetes</taxon>
        <taxon>Eurotiomycetidae</taxon>
        <taxon>Eurotiales</taxon>
        <taxon>Aspergillaceae</taxon>
        <taxon>Aspergillus</taxon>
        <taxon>Aspergillus subgen. Fumigati</taxon>
    </lineage>
</organism>
<feature type="compositionally biased region" description="Basic and acidic residues" evidence="1">
    <location>
        <begin position="1"/>
        <end position="20"/>
    </location>
</feature>
<proteinExistence type="predicted"/>
<evidence type="ECO:0000313" key="2">
    <source>
        <dbReference type="EMBL" id="EDP50920.1"/>
    </source>
</evidence>
<name>B0Y1A2_ASPFC</name>
<feature type="region of interest" description="Disordered" evidence="1">
    <location>
        <begin position="1"/>
        <end position="31"/>
    </location>
</feature>
<keyword evidence="3" id="KW-1185">Reference proteome</keyword>
<dbReference type="AlphaFoldDB" id="B0Y1A2"/>
<dbReference type="HOGENOM" id="CLU_2687345_0_0_1"/>
<evidence type="ECO:0000256" key="1">
    <source>
        <dbReference type="SAM" id="MobiDB-lite"/>
    </source>
</evidence>